<dbReference type="OrthoDB" id="10006946at2759"/>
<feature type="transmembrane region" description="Helical" evidence="11">
    <location>
        <begin position="180"/>
        <end position="201"/>
    </location>
</feature>
<keyword evidence="14" id="KW-1185">Reference proteome</keyword>
<proteinExistence type="predicted"/>
<feature type="transmembrane region" description="Helical" evidence="11">
    <location>
        <begin position="104"/>
        <end position="125"/>
    </location>
</feature>
<evidence type="ECO:0000313" key="13">
    <source>
        <dbReference type="EMBL" id="VEU23858.1"/>
    </source>
</evidence>
<feature type="transmembrane region" description="Helical" evidence="11">
    <location>
        <begin position="79"/>
        <end position="98"/>
    </location>
</feature>
<keyword evidence="2" id="KW-0285">Flavoprotein</keyword>
<dbReference type="PANTHER" id="PTHR11972:SF178">
    <property type="entry name" value="FERRIC REDUCTASE TRANSMEMBRANE COMPONENT 8-RELATED"/>
    <property type="match status" value="1"/>
</dbReference>
<keyword evidence="7" id="KW-0560">Oxidoreductase</keyword>
<dbReference type="InterPro" id="IPR013130">
    <property type="entry name" value="Fe3_Rdtase_TM_dom"/>
</dbReference>
<evidence type="ECO:0000256" key="7">
    <source>
        <dbReference type="ARBA" id="ARBA00023002"/>
    </source>
</evidence>
<sequence length="734" mass="84157">MESFTNIVHQLGDKAYKEARRQITVRYGYYTLVVTFILLLLIPYWNPVQRAFSTGIYNRIRRRVRAALRLSNRRIPIDLSILKLIAFLSLVLCALTFLQTNNDLGFVAARLGRVAVYCLPTLLFLTLRPSPLPQTFYLKLIPIHKWLSRLIVLMALVHSIMYAVYFILTDTLYKIYKLKNLTGVAAMLAFFLIFITSLPWIRRSFYSFFFFNHYFYTWVVVITLYFHSRPSIPYLTLTNIAILLFQIFQKFRMSSITSISVHKLSANIAVVEIPNWAIKVKSSMPGCHIRMIDFPQDNYLKCLYNGLLIPEQHPYTLATLPVDDTQRLIVRRGDFLLDDTRKYLVTGSYLPFLQFLHQVKNANPRSLAARSNVKKCLIVVGGSAISFALPILRVLNYNGAMVKIIWVIRDHEDLKVLDYFKNVLVSDDCIDIFITGKYSQSEKVHFKEVVGELHRRKAEEELTEERRMMGFNVETGRSIPRRNSDDPLGIGFDRAIYRKKSRVSLRNHNLSHSYSYGDDDKFENVDIELDGIPNSSNLDDKSPLLFKSGAPEGGYLATDGSDGSDSSDHSDCPRKTPNMGYYPSGTILDNLDPSKYTSSSSELYDDLADYWVIKGLACRIDFGRPTLGLYYYNWCVGSSCVGPMVNLRSGEPVCYSQFASDGSSSVCFNVTESEDDLFKNTDFIKNRKARFRERGGRPDDKIWVVGAGPRGLVNKVRMWADDCGFRFHEERFSI</sequence>
<evidence type="ECO:0000256" key="2">
    <source>
        <dbReference type="ARBA" id="ARBA00022630"/>
    </source>
</evidence>
<comment type="subcellular location">
    <subcellularLocation>
        <location evidence="1">Membrane</location>
        <topology evidence="1">Multi-pass membrane protein</topology>
    </subcellularLocation>
</comment>
<keyword evidence="5" id="KW-0249">Electron transport</keyword>
<feature type="transmembrane region" description="Helical" evidence="11">
    <location>
        <begin position="27"/>
        <end position="45"/>
    </location>
</feature>
<evidence type="ECO:0000256" key="11">
    <source>
        <dbReference type="SAM" id="Phobius"/>
    </source>
</evidence>
<evidence type="ECO:0000256" key="5">
    <source>
        <dbReference type="ARBA" id="ARBA00022982"/>
    </source>
</evidence>
<evidence type="ECO:0000256" key="4">
    <source>
        <dbReference type="ARBA" id="ARBA00022827"/>
    </source>
</evidence>
<dbReference type="CDD" id="cd06186">
    <property type="entry name" value="NOX_Duox_like_FAD_NADP"/>
    <property type="match status" value="1"/>
</dbReference>
<keyword evidence="8" id="KW-0813">Transport</keyword>
<feature type="transmembrane region" description="Helical" evidence="11">
    <location>
        <begin position="146"/>
        <end position="168"/>
    </location>
</feature>
<feature type="domain" description="Ferric oxidoreductase" evidence="12">
    <location>
        <begin position="111"/>
        <end position="223"/>
    </location>
</feature>
<dbReference type="GO" id="GO:0000293">
    <property type="term" value="F:ferric-chelate reductase activity"/>
    <property type="evidence" value="ECO:0007669"/>
    <property type="project" value="TreeGrafter"/>
</dbReference>
<gene>
    <name evidence="13" type="ORF">BRENAR_LOCUS4587</name>
</gene>
<name>A0A448YSH2_BRENA</name>
<keyword evidence="4" id="KW-0274">FAD</keyword>
<dbReference type="STRING" id="13370.A0A448YSH2"/>
<evidence type="ECO:0000256" key="8">
    <source>
        <dbReference type="ARBA" id="ARBA00023065"/>
    </source>
</evidence>
<accession>A0A448YSH2</accession>
<reference evidence="13 14" key="1">
    <citation type="submission" date="2018-12" db="EMBL/GenBank/DDBJ databases">
        <authorList>
            <person name="Tiukova I."/>
            <person name="Dainat J."/>
        </authorList>
    </citation>
    <scope>NUCLEOTIDE SEQUENCE [LARGE SCALE GENOMIC DNA]</scope>
</reference>
<organism evidence="13 14">
    <name type="scientific">Brettanomyces naardenensis</name>
    <name type="common">Yeast</name>
    <dbReference type="NCBI Taxonomy" id="13370"/>
    <lineage>
        <taxon>Eukaryota</taxon>
        <taxon>Fungi</taxon>
        <taxon>Dikarya</taxon>
        <taxon>Ascomycota</taxon>
        <taxon>Saccharomycotina</taxon>
        <taxon>Pichiomycetes</taxon>
        <taxon>Pichiales</taxon>
        <taxon>Pichiaceae</taxon>
        <taxon>Brettanomyces</taxon>
    </lineage>
</organism>
<dbReference type="InterPro" id="IPR050369">
    <property type="entry name" value="RBOH/FRE"/>
</dbReference>
<keyword evidence="8" id="KW-0406">Ion transport</keyword>
<evidence type="ECO:0000313" key="14">
    <source>
        <dbReference type="Proteomes" id="UP000290900"/>
    </source>
</evidence>
<feature type="region of interest" description="Disordered" evidence="10">
    <location>
        <begin position="556"/>
        <end position="577"/>
    </location>
</feature>
<feature type="transmembrane region" description="Helical" evidence="11">
    <location>
        <begin position="208"/>
        <end position="226"/>
    </location>
</feature>
<keyword evidence="3 11" id="KW-0812">Transmembrane</keyword>
<evidence type="ECO:0000256" key="3">
    <source>
        <dbReference type="ARBA" id="ARBA00022692"/>
    </source>
</evidence>
<dbReference type="Proteomes" id="UP000290900">
    <property type="component" value="Unassembled WGS sequence"/>
</dbReference>
<dbReference type="SFLD" id="SFLDF00463">
    <property type="entry name" value="AIM14"/>
    <property type="match status" value="1"/>
</dbReference>
<dbReference type="GO" id="GO:0033215">
    <property type="term" value="P:reductive iron assimilation"/>
    <property type="evidence" value="ECO:0007669"/>
    <property type="project" value="TreeGrafter"/>
</dbReference>
<dbReference type="EMBL" id="CAACVR010000056">
    <property type="protein sequence ID" value="VEU23858.1"/>
    <property type="molecule type" value="Genomic_DNA"/>
</dbReference>
<keyword evidence="6 11" id="KW-1133">Transmembrane helix</keyword>
<evidence type="ECO:0000256" key="10">
    <source>
        <dbReference type="SAM" id="MobiDB-lite"/>
    </source>
</evidence>
<dbReference type="PANTHER" id="PTHR11972">
    <property type="entry name" value="NADPH OXIDASE"/>
    <property type="match status" value="1"/>
</dbReference>
<evidence type="ECO:0000256" key="6">
    <source>
        <dbReference type="ARBA" id="ARBA00022989"/>
    </source>
</evidence>
<dbReference type="Pfam" id="PF01794">
    <property type="entry name" value="Ferric_reduct"/>
    <property type="match status" value="1"/>
</dbReference>
<evidence type="ECO:0000256" key="1">
    <source>
        <dbReference type="ARBA" id="ARBA00004141"/>
    </source>
</evidence>
<dbReference type="FunCoup" id="A0A448YSH2">
    <property type="interactions" value="18"/>
</dbReference>
<dbReference type="SFLD" id="SFLDS00052">
    <property type="entry name" value="Ferric_Reductase_Domain"/>
    <property type="match status" value="1"/>
</dbReference>
<dbReference type="SFLD" id="SFLDG01168">
    <property type="entry name" value="Ferric_reductase_subgroup_(FRE"/>
    <property type="match status" value="1"/>
</dbReference>
<evidence type="ECO:0000256" key="9">
    <source>
        <dbReference type="ARBA" id="ARBA00023136"/>
    </source>
</evidence>
<evidence type="ECO:0000259" key="12">
    <source>
        <dbReference type="Pfam" id="PF01794"/>
    </source>
</evidence>
<dbReference type="GO" id="GO:0005886">
    <property type="term" value="C:plasma membrane"/>
    <property type="evidence" value="ECO:0007669"/>
    <property type="project" value="TreeGrafter"/>
</dbReference>
<keyword evidence="9 11" id="KW-0472">Membrane</keyword>
<feature type="transmembrane region" description="Helical" evidence="11">
    <location>
        <begin position="232"/>
        <end position="248"/>
    </location>
</feature>
<dbReference type="InParanoid" id="A0A448YSH2"/>
<dbReference type="AlphaFoldDB" id="A0A448YSH2"/>
<protein>
    <submittedName>
        <fullName evidence="13">DEKNAAC104859</fullName>
    </submittedName>
</protein>